<dbReference type="InterPro" id="IPR036056">
    <property type="entry name" value="Fibrinogen-like_C"/>
</dbReference>
<feature type="compositionally biased region" description="Low complexity" evidence="1">
    <location>
        <begin position="138"/>
        <end position="322"/>
    </location>
</feature>
<keyword evidence="4" id="KW-1185">Reference proteome</keyword>
<dbReference type="RefSeq" id="XP_035664258.1">
    <property type="nucleotide sequence ID" value="XM_035808365.1"/>
</dbReference>
<dbReference type="GO" id="GO:0005615">
    <property type="term" value="C:extracellular space"/>
    <property type="evidence" value="ECO:0000318"/>
    <property type="project" value="GO_Central"/>
</dbReference>
<dbReference type="PANTHER" id="PTHR19143:SF458">
    <property type="entry name" value="FIBRINOGEN C-TERMINAL DOMAIN-CONTAINING PROTEIN-RELATED"/>
    <property type="match status" value="1"/>
</dbReference>
<reference evidence="5 6" key="1">
    <citation type="submission" date="2025-04" db="UniProtKB">
        <authorList>
            <consortium name="RefSeq"/>
        </authorList>
    </citation>
    <scope>IDENTIFICATION</scope>
    <source>
        <strain evidence="5 6">S238N-H82</strain>
        <tissue evidence="5 6">Testes</tissue>
    </source>
</reference>
<dbReference type="CDD" id="cd00087">
    <property type="entry name" value="FReD"/>
    <property type="match status" value="1"/>
</dbReference>
<dbReference type="OMA" id="KCALICT"/>
<sequence>MSSRKLFPYSGEALEGSARNHGDRRISLVLSGLAAVVTLVALLFMMREMASMRDQQATFMKDVQDQLQGLMQWKQEQGLRTAALLSPEGPAKDVGSTEGWRPEGSATFWKSGEVHHRAKRASNSVLLECSCTESTPATSVTTPTDPQVTTGTPQTTPDVTMVTAGTPQTTPDVTMVTTGTPQTTPDVTMVTTGTPQTTPDVTMVTTGTPQTTPDVTMVTTGTPQTPPDVTTVTTGLPQTTPEVTTVTTGLPQTTPDVTMVTTGTPQTTPDVTMVTTGTPQTTPDVTMVTTGTPQTTPDVTMVTTGTPQTTPEVTTAAAPPTGGNWTVIQRRQDGSVPFNRTWEEYRLGFGNTSGEYWLGNENIHLLTSQKDYTLRVDLMDWGGNSSYTEYSFFRVSNESDQYRLHISGYSGPAGDAMAGRLSLDGQRFSTVDRDNDASSSQHCSQKYGQAGWWFGDYECTWSSLNGLYLGNCGDFCPSEQGVLWVDWRGWTYSLKSVSMKIRPN</sequence>
<keyword evidence="2" id="KW-0472">Membrane</keyword>
<dbReference type="SUPFAM" id="SSF56496">
    <property type="entry name" value="Fibrinogen C-terminal domain-like"/>
    <property type="match status" value="1"/>
</dbReference>
<dbReference type="InterPro" id="IPR014716">
    <property type="entry name" value="Fibrinogen_a/b/g_C_1"/>
</dbReference>
<dbReference type="InterPro" id="IPR002181">
    <property type="entry name" value="Fibrinogen_a/b/g_C_dom"/>
</dbReference>
<accession>A0A9J7HTL6</accession>
<dbReference type="PANTHER" id="PTHR19143">
    <property type="entry name" value="FIBRINOGEN/TENASCIN/ANGIOPOEITIN"/>
    <property type="match status" value="1"/>
</dbReference>
<feature type="transmembrane region" description="Helical" evidence="2">
    <location>
        <begin position="26"/>
        <end position="46"/>
    </location>
</feature>
<keyword evidence="2" id="KW-1133">Transmembrane helix</keyword>
<dbReference type="AlphaFoldDB" id="A0A9J7HTL6"/>
<organism evidence="4 5">
    <name type="scientific">Branchiostoma floridae</name>
    <name type="common">Florida lancelet</name>
    <name type="synonym">Amphioxus</name>
    <dbReference type="NCBI Taxonomy" id="7739"/>
    <lineage>
        <taxon>Eukaryota</taxon>
        <taxon>Metazoa</taxon>
        <taxon>Chordata</taxon>
        <taxon>Cephalochordata</taxon>
        <taxon>Leptocardii</taxon>
        <taxon>Amphioxiformes</taxon>
        <taxon>Branchiostomatidae</taxon>
        <taxon>Branchiostoma</taxon>
    </lineage>
</organism>
<dbReference type="KEGG" id="bfo:118407825"/>
<proteinExistence type="predicted"/>
<evidence type="ECO:0000313" key="5">
    <source>
        <dbReference type="RefSeq" id="XP_035664257.1"/>
    </source>
</evidence>
<feature type="domain" description="Fibrinogen C-terminal" evidence="3">
    <location>
        <begin position="273"/>
        <end position="504"/>
    </location>
</feature>
<dbReference type="PROSITE" id="PS51406">
    <property type="entry name" value="FIBRINOGEN_C_2"/>
    <property type="match status" value="1"/>
</dbReference>
<evidence type="ECO:0000259" key="3">
    <source>
        <dbReference type="PROSITE" id="PS51406"/>
    </source>
</evidence>
<feature type="region of interest" description="Disordered" evidence="1">
    <location>
        <begin position="135"/>
        <end position="322"/>
    </location>
</feature>
<keyword evidence="2" id="KW-0812">Transmembrane</keyword>
<dbReference type="GeneID" id="118407825"/>
<dbReference type="InterPro" id="IPR050373">
    <property type="entry name" value="Fibrinogen_C-term_domain"/>
</dbReference>
<protein>
    <submittedName>
        <fullName evidence="5 6">Angiopoietin-related protein 2-like isoform X1</fullName>
    </submittedName>
</protein>
<dbReference type="SMART" id="SM00186">
    <property type="entry name" value="FBG"/>
    <property type="match status" value="1"/>
</dbReference>
<dbReference type="RefSeq" id="XP_035664257.1">
    <property type="nucleotide sequence ID" value="XM_035808364.1"/>
</dbReference>
<dbReference type="Gene3D" id="3.90.215.10">
    <property type="entry name" value="Gamma Fibrinogen, chain A, domain 1"/>
    <property type="match status" value="1"/>
</dbReference>
<dbReference type="Proteomes" id="UP000001554">
    <property type="component" value="Unplaced"/>
</dbReference>
<evidence type="ECO:0000256" key="2">
    <source>
        <dbReference type="SAM" id="Phobius"/>
    </source>
</evidence>
<name>A0A9J7HTL6_BRAFL</name>
<evidence type="ECO:0000313" key="4">
    <source>
        <dbReference type="Proteomes" id="UP000001554"/>
    </source>
</evidence>
<dbReference type="Pfam" id="PF00147">
    <property type="entry name" value="Fibrinogen_C"/>
    <property type="match status" value="1"/>
</dbReference>
<evidence type="ECO:0000313" key="6">
    <source>
        <dbReference type="RefSeq" id="XP_035664258.1"/>
    </source>
</evidence>
<evidence type="ECO:0000256" key="1">
    <source>
        <dbReference type="SAM" id="MobiDB-lite"/>
    </source>
</evidence>
<dbReference type="OrthoDB" id="7735550at2759"/>
<gene>
    <name evidence="5 6" type="primary">LOC118407825</name>
</gene>